<evidence type="ECO:0000313" key="2">
    <source>
        <dbReference type="EMBL" id="MBA4627257.1"/>
    </source>
</evidence>
<evidence type="ECO:0000256" key="1">
    <source>
        <dbReference type="SAM" id="MobiDB-lite"/>
    </source>
</evidence>
<name>A0A7C8YV36_OPUST</name>
<feature type="compositionally biased region" description="Polar residues" evidence="1">
    <location>
        <begin position="93"/>
        <end position="103"/>
    </location>
</feature>
<feature type="compositionally biased region" description="Low complexity" evidence="1">
    <location>
        <begin position="129"/>
        <end position="150"/>
    </location>
</feature>
<sequence>MSSIGKTSTCNTLLMDSTAESSRLMVECSSSWSATLSSPVSTLSLSFNWPTELSSYSAPNDTSLSCVLSCPLLPVSLQLSTACSVVFFSSSNPEFPSTAENPESPSPLASAKTESSTKSCFNPSIPPFSSSTLNSTASSKTSSPSESLCS</sequence>
<dbReference type="AlphaFoldDB" id="A0A7C8YV36"/>
<accession>A0A7C8YV36</accession>
<feature type="compositionally biased region" description="Polar residues" evidence="1">
    <location>
        <begin position="112"/>
        <end position="122"/>
    </location>
</feature>
<organism evidence="2">
    <name type="scientific">Opuntia streptacantha</name>
    <name type="common">Prickly pear cactus</name>
    <name type="synonym">Opuntia cardona</name>
    <dbReference type="NCBI Taxonomy" id="393608"/>
    <lineage>
        <taxon>Eukaryota</taxon>
        <taxon>Viridiplantae</taxon>
        <taxon>Streptophyta</taxon>
        <taxon>Embryophyta</taxon>
        <taxon>Tracheophyta</taxon>
        <taxon>Spermatophyta</taxon>
        <taxon>Magnoliopsida</taxon>
        <taxon>eudicotyledons</taxon>
        <taxon>Gunneridae</taxon>
        <taxon>Pentapetalae</taxon>
        <taxon>Caryophyllales</taxon>
        <taxon>Cactineae</taxon>
        <taxon>Cactaceae</taxon>
        <taxon>Opuntioideae</taxon>
        <taxon>Opuntia</taxon>
    </lineage>
</organism>
<dbReference type="EMBL" id="GISG01060871">
    <property type="protein sequence ID" value="MBA4627257.1"/>
    <property type="molecule type" value="Transcribed_RNA"/>
</dbReference>
<protein>
    <submittedName>
        <fullName evidence="2">Uncharacterized protein</fullName>
    </submittedName>
</protein>
<reference evidence="2" key="1">
    <citation type="journal article" date="2013" name="J. Plant Res.">
        <title>Effect of fungi and light on seed germination of three Opuntia species from semiarid lands of central Mexico.</title>
        <authorList>
            <person name="Delgado-Sanchez P."/>
            <person name="Jimenez-Bremont J.F."/>
            <person name="Guerrero-Gonzalez Mde L."/>
            <person name="Flores J."/>
        </authorList>
    </citation>
    <scope>NUCLEOTIDE SEQUENCE</scope>
    <source>
        <tissue evidence="2">Cladode</tissue>
    </source>
</reference>
<reference evidence="2" key="2">
    <citation type="submission" date="2020-07" db="EMBL/GenBank/DDBJ databases">
        <authorList>
            <person name="Vera ALvarez R."/>
            <person name="Arias-Moreno D.M."/>
            <person name="Jimenez-Jacinto V."/>
            <person name="Jimenez-Bremont J.F."/>
            <person name="Swaminathan K."/>
            <person name="Moose S.P."/>
            <person name="Guerrero-Gonzalez M.L."/>
            <person name="Marino-Ramirez L."/>
            <person name="Landsman D."/>
            <person name="Rodriguez-Kessler M."/>
            <person name="Delgado-Sanchez P."/>
        </authorList>
    </citation>
    <scope>NUCLEOTIDE SEQUENCE</scope>
    <source>
        <tissue evidence="2">Cladode</tissue>
    </source>
</reference>
<proteinExistence type="predicted"/>
<feature type="region of interest" description="Disordered" evidence="1">
    <location>
        <begin position="93"/>
        <end position="150"/>
    </location>
</feature>
<dbReference type="EMBL" id="GISG01060870">
    <property type="protein sequence ID" value="MBA4627256.1"/>
    <property type="molecule type" value="Transcribed_RNA"/>
</dbReference>